<evidence type="ECO:0000313" key="2">
    <source>
        <dbReference type="Proteomes" id="UP000193391"/>
    </source>
</evidence>
<dbReference type="Proteomes" id="UP000193391">
    <property type="component" value="Unassembled WGS sequence"/>
</dbReference>
<protein>
    <submittedName>
        <fullName evidence="1">Histidine ammonia-lyase</fullName>
    </submittedName>
</protein>
<dbReference type="GO" id="GO:0016841">
    <property type="term" value="F:ammonia-lyase activity"/>
    <property type="evidence" value="ECO:0007669"/>
    <property type="project" value="UniProtKB-ARBA"/>
</dbReference>
<dbReference type="Pfam" id="PF00221">
    <property type="entry name" value="Lyase_aromatic"/>
    <property type="match status" value="1"/>
</dbReference>
<dbReference type="OrthoDB" id="9806955at2"/>
<name>A0A1Y2KX31_9PROT</name>
<accession>A0A1Y2KX31</accession>
<proteinExistence type="predicted"/>
<gene>
    <name evidence="1" type="ORF">TMES_17110</name>
</gene>
<dbReference type="Gene3D" id="1.10.275.10">
    <property type="entry name" value="Fumarase/aspartase (N-terminal domain)"/>
    <property type="match status" value="1"/>
</dbReference>
<dbReference type="AlphaFoldDB" id="A0A1Y2KX31"/>
<dbReference type="InterPro" id="IPR008948">
    <property type="entry name" value="L-Aspartase-like"/>
</dbReference>
<sequence length="509" mass="52760">MLRNVVLDNTLTWHDVSAIAHGAPLEIARAPNDRVVKGRQIVEALVSRGIHAYGITSGVGALADTVVGRNAQAQLSRNIILSHACGTGPLLPAPAVRAIIAAQINNFAHGYSGVRPATVAALQALLNHNCIPAVPSKGSAGYLIHMAHIALVLIGEGRATLNGEMLSGANALAKIGVAPLVLQAKEGLSLVNGTSCSAGLGSFALARAYRLADWADAVAAITLESSGAQMAAFDENILALRKSIGIQQVGKTLRARLAHSRRIDLSIGKHTQDALSLRATPHAHGAVRDVFANTAQIVDQELASVTDNPIVHGTPEDPKVASEAHAVAPALALALDGLAIAVCQLSMLSERRLDRLVNPLVSDLPAFLTNDPGVGSGLMIAQYTAAALAAENRRLGAPASLDGGITSALQEDYLAHPTAAANKLLVVLDNAEQVLAIELMAAVQAADLVSADADAGDSAAMRAPGTNAIYHQVRNLLPLYRDDHALGDDLETLRHLIATSEPAPIPAMA</sequence>
<dbReference type="InterPro" id="IPR001106">
    <property type="entry name" value="Aromatic_Lyase"/>
</dbReference>
<dbReference type="PANTHER" id="PTHR10362">
    <property type="entry name" value="HISTIDINE AMMONIA-LYASE"/>
    <property type="match status" value="1"/>
</dbReference>
<comment type="caution">
    <text evidence="1">The sequence shown here is derived from an EMBL/GenBank/DDBJ whole genome shotgun (WGS) entry which is preliminary data.</text>
</comment>
<dbReference type="CDD" id="cd00332">
    <property type="entry name" value="PAL-HAL"/>
    <property type="match status" value="1"/>
</dbReference>
<dbReference type="SUPFAM" id="SSF48557">
    <property type="entry name" value="L-aspartase-like"/>
    <property type="match status" value="1"/>
</dbReference>
<organism evidence="1 2">
    <name type="scientific">Thalassospira mesophila</name>
    <dbReference type="NCBI Taxonomy" id="1293891"/>
    <lineage>
        <taxon>Bacteria</taxon>
        <taxon>Pseudomonadati</taxon>
        <taxon>Pseudomonadota</taxon>
        <taxon>Alphaproteobacteria</taxon>
        <taxon>Rhodospirillales</taxon>
        <taxon>Thalassospiraceae</taxon>
        <taxon>Thalassospira</taxon>
    </lineage>
</organism>
<dbReference type="InterPro" id="IPR024083">
    <property type="entry name" value="Fumarase/histidase_N"/>
</dbReference>
<dbReference type="EMBL" id="JFKA01000009">
    <property type="protein sequence ID" value="OSQ36785.1"/>
    <property type="molecule type" value="Genomic_DNA"/>
</dbReference>
<dbReference type="STRING" id="1293891.TMES_17110"/>
<keyword evidence="1" id="KW-0456">Lyase</keyword>
<dbReference type="Gene3D" id="1.20.200.10">
    <property type="entry name" value="Fumarase/aspartase (Central domain)"/>
    <property type="match status" value="1"/>
</dbReference>
<dbReference type="RefSeq" id="WP_085584805.1">
    <property type="nucleotide sequence ID" value="NZ_JFKA01000009.1"/>
</dbReference>
<evidence type="ECO:0000313" key="1">
    <source>
        <dbReference type="EMBL" id="OSQ36785.1"/>
    </source>
</evidence>
<reference evidence="1 2" key="1">
    <citation type="submission" date="2014-03" db="EMBL/GenBank/DDBJ databases">
        <title>The draft genome sequence of Thalassospira mesophila JCM 18969.</title>
        <authorList>
            <person name="Lai Q."/>
            <person name="Shao Z."/>
        </authorList>
    </citation>
    <scope>NUCLEOTIDE SEQUENCE [LARGE SCALE GENOMIC DNA]</scope>
    <source>
        <strain evidence="1 2">JCM 18969</strain>
    </source>
</reference>
<keyword evidence="2" id="KW-1185">Reference proteome</keyword>